<dbReference type="PANTHER" id="PTHR11516:SF60">
    <property type="entry name" value="PYRUVATE DEHYDROGENASE E1 COMPONENT SUBUNIT ALPHA"/>
    <property type="match status" value="1"/>
</dbReference>
<accession>A0AA45WML2</accession>
<evidence type="ECO:0000256" key="2">
    <source>
        <dbReference type="ARBA" id="ARBA00023002"/>
    </source>
</evidence>
<comment type="caution">
    <text evidence="5">The sequence shown here is derived from an EMBL/GenBank/DDBJ whole genome shotgun (WGS) entry which is preliminary data.</text>
</comment>
<dbReference type="EMBL" id="FXTX01000013">
    <property type="protein sequence ID" value="SMP14644.1"/>
    <property type="molecule type" value="Genomic_DNA"/>
</dbReference>
<dbReference type="PANTHER" id="PTHR11516">
    <property type="entry name" value="PYRUVATE DEHYDROGENASE E1 COMPONENT, ALPHA SUBUNIT BACTERIAL AND ORGANELLAR"/>
    <property type="match status" value="1"/>
</dbReference>
<protein>
    <submittedName>
        <fullName evidence="5">Dehydrogenase E1 component</fullName>
    </submittedName>
</protein>
<dbReference type="Proteomes" id="UP001157947">
    <property type="component" value="Unassembled WGS sequence"/>
</dbReference>
<dbReference type="InterPro" id="IPR029061">
    <property type="entry name" value="THDP-binding"/>
</dbReference>
<comment type="cofactor">
    <cofactor evidence="1">
        <name>thiamine diphosphate</name>
        <dbReference type="ChEBI" id="CHEBI:58937"/>
    </cofactor>
</comment>
<dbReference type="GO" id="GO:0004739">
    <property type="term" value="F:pyruvate dehydrogenase (acetyl-transferring) activity"/>
    <property type="evidence" value="ECO:0007669"/>
    <property type="project" value="TreeGrafter"/>
</dbReference>
<dbReference type="AlphaFoldDB" id="A0AA45WML2"/>
<keyword evidence="6" id="KW-1185">Reference proteome</keyword>
<dbReference type="RefSeq" id="WP_265134790.1">
    <property type="nucleotide sequence ID" value="NZ_FXTX01000013.1"/>
</dbReference>
<dbReference type="SUPFAM" id="SSF52518">
    <property type="entry name" value="Thiamin diphosphate-binding fold (THDP-binding)"/>
    <property type="match status" value="1"/>
</dbReference>
<dbReference type="GO" id="GO:0006086">
    <property type="term" value="P:pyruvate decarboxylation to acetyl-CoA"/>
    <property type="evidence" value="ECO:0007669"/>
    <property type="project" value="TreeGrafter"/>
</dbReference>
<sequence length="79" mass="8988">MIKSYTEQFYYLMKLGREFELKAKEEYMKGNIGGFLHLAIGEEAVHVGAIIGFGKGDVFTPYREHILAIISKCKHIFGC</sequence>
<evidence type="ECO:0000313" key="5">
    <source>
        <dbReference type="EMBL" id="SMP14644.1"/>
    </source>
</evidence>
<reference evidence="5" key="1">
    <citation type="submission" date="2017-05" db="EMBL/GenBank/DDBJ databases">
        <authorList>
            <person name="Varghese N."/>
            <person name="Submissions S."/>
        </authorList>
    </citation>
    <scope>NUCLEOTIDE SEQUENCE</scope>
    <source>
        <strain evidence="5">DSM 18763</strain>
    </source>
</reference>
<keyword evidence="3" id="KW-0786">Thiamine pyrophosphate</keyword>
<dbReference type="Pfam" id="PF00676">
    <property type="entry name" value="E1_dh"/>
    <property type="match status" value="1"/>
</dbReference>
<dbReference type="Gene3D" id="3.40.50.970">
    <property type="match status" value="1"/>
</dbReference>
<proteinExistence type="predicted"/>
<dbReference type="InterPro" id="IPR050642">
    <property type="entry name" value="PDH_E1_Alpha_Subunit"/>
</dbReference>
<organism evidence="5 6">
    <name type="scientific">Venenivibrio stagnispumantis</name>
    <dbReference type="NCBI Taxonomy" id="407998"/>
    <lineage>
        <taxon>Bacteria</taxon>
        <taxon>Pseudomonadati</taxon>
        <taxon>Aquificota</taxon>
        <taxon>Aquificia</taxon>
        <taxon>Aquificales</taxon>
        <taxon>Hydrogenothermaceae</taxon>
        <taxon>Venenivibrio</taxon>
    </lineage>
</organism>
<gene>
    <name evidence="5" type="ORF">SAMN06264868_1133</name>
</gene>
<evidence type="ECO:0000259" key="4">
    <source>
        <dbReference type="Pfam" id="PF00676"/>
    </source>
</evidence>
<feature type="domain" description="Dehydrogenase E1 component" evidence="4">
    <location>
        <begin position="13"/>
        <end position="71"/>
    </location>
</feature>
<evidence type="ECO:0000256" key="1">
    <source>
        <dbReference type="ARBA" id="ARBA00001964"/>
    </source>
</evidence>
<dbReference type="InterPro" id="IPR001017">
    <property type="entry name" value="DH_E1"/>
</dbReference>
<evidence type="ECO:0000256" key="3">
    <source>
        <dbReference type="ARBA" id="ARBA00023052"/>
    </source>
</evidence>
<evidence type="ECO:0000313" key="6">
    <source>
        <dbReference type="Proteomes" id="UP001157947"/>
    </source>
</evidence>
<name>A0AA45WML2_9AQUI</name>
<keyword evidence="2" id="KW-0560">Oxidoreductase</keyword>